<name>A0AAN9AZS8_9CAEN</name>
<sequence length="93" mass="10633">MKFMVCLLFLLSAMLASAFRRHPLYYTFDAEERARQDAANSTLMCIGYRSPCPNNPELVRRHISLRCCGNKKCRCVNGFLTSCQFKCTDVLGK</sequence>
<reference evidence="2 3" key="1">
    <citation type="submission" date="2024-02" db="EMBL/GenBank/DDBJ databases">
        <title>Chromosome-scale genome assembly of the rough periwinkle Littorina saxatilis.</title>
        <authorList>
            <person name="De Jode A."/>
            <person name="Faria R."/>
            <person name="Formenti G."/>
            <person name="Sims Y."/>
            <person name="Smith T.P."/>
            <person name="Tracey A."/>
            <person name="Wood J.M.D."/>
            <person name="Zagrodzka Z.B."/>
            <person name="Johannesson K."/>
            <person name="Butlin R.K."/>
            <person name="Leder E.H."/>
        </authorList>
    </citation>
    <scope>NUCLEOTIDE SEQUENCE [LARGE SCALE GENOMIC DNA]</scope>
    <source>
        <strain evidence="2">Snail1</strain>
        <tissue evidence="2">Muscle</tissue>
    </source>
</reference>
<feature type="signal peptide" evidence="1">
    <location>
        <begin position="1"/>
        <end position="18"/>
    </location>
</feature>
<proteinExistence type="predicted"/>
<gene>
    <name evidence="2" type="ORF">V1264_005832</name>
</gene>
<comment type="caution">
    <text evidence="2">The sequence shown here is derived from an EMBL/GenBank/DDBJ whole genome shotgun (WGS) entry which is preliminary data.</text>
</comment>
<feature type="chain" id="PRO_5042993601" evidence="1">
    <location>
        <begin position="19"/>
        <end position="93"/>
    </location>
</feature>
<dbReference type="Proteomes" id="UP001374579">
    <property type="component" value="Unassembled WGS sequence"/>
</dbReference>
<keyword evidence="1" id="KW-0732">Signal</keyword>
<dbReference type="EMBL" id="JBAMIC010000014">
    <property type="protein sequence ID" value="KAK7096551.1"/>
    <property type="molecule type" value="Genomic_DNA"/>
</dbReference>
<accession>A0AAN9AZS8</accession>
<evidence type="ECO:0000313" key="3">
    <source>
        <dbReference type="Proteomes" id="UP001374579"/>
    </source>
</evidence>
<keyword evidence="3" id="KW-1185">Reference proteome</keyword>
<protein>
    <submittedName>
        <fullName evidence="2">Uncharacterized protein</fullName>
    </submittedName>
</protein>
<evidence type="ECO:0000256" key="1">
    <source>
        <dbReference type="SAM" id="SignalP"/>
    </source>
</evidence>
<dbReference type="AlphaFoldDB" id="A0AAN9AZS8"/>
<evidence type="ECO:0000313" key="2">
    <source>
        <dbReference type="EMBL" id="KAK7096551.1"/>
    </source>
</evidence>
<organism evidence="2 3">
    <name type="scientific">Littorina saxatilis</name>
    <dbReference type="NCBI Taxonomy" id="31220"/>
    <lineage>
        <taxon>Eukaryota</taxon>
        <taxon>Metazoa</taxon>
        <taxon>Spiralia</taxon>
        <taxon>Lophotrochozoa</taxon>
        <taxon>Mollusca</taxon>
        <taxon>Gastropoda</taxon>
        <taxon>Caenogastropoda</taxon>
        <taxon>Littorinimorpha</taxon>
        <taxon>Littorinoidea</taxon>
        <taxon>Littorinidae</taxon>
        <taxon>Littorina</taxon>
    </lineage>
</organism>